<accession>A0A8H2M5U9</accession>
<comment type="subcellular location">
    <subcellularLocation>
        <location evidence="9">Cytoplasm</location>
    </subcellularLocation>
</comment>
<proteinExistence type="inferred from homology"/>
<evidence type="ECO:0000256" key="8">
    <source>
        <dbReference type="ARBA" id="ARBA00047639"/>
    </source>
</evidence>
<evidence type="ECO:0000259" key="11">
    <source>
        <dbReference type="PROSITE" id="PS50862"/>
    </source>
</evidence>
<evidence type="ECO:0000256" key="7">
    <source>
        <dbReference type="ARBA" id="ARBA00023146"/>
    </source>
</evidence>
<dbReference type="CDD" id="cd00859">
    <property type="entry name" value="HisRS_anticodon"/>
    <property type="match status" value="1"/>
</dbReference>
<dbReference type="AlphaFoldDB" id="A0A8H2M5U9"/>
<keyword evidence="3 9" id="KW-0436">Ligase</keyword>
<evidence type="ECO:0000256" key="10">
    <source>
        <dbReference type="PIRSR" id="PIRSR001549-1"/>
    </source>
</evidence>
<dbReference type="CDD" id="cd00773">
    <property type="entry name" value="HisRS-like_core"/>
    <property type="match status" value="1"/>
</dbReference>
<dbReference type="Gene3D" id="3.40.50.800">
    <property type="entry name" value="Anticodon-binding domain"/>
    <property type="match status" value="1"/>
</dbReference>
<dbReference type="SUPFAM" id="SSF55681">
    <property type="entry name" value="Class II aaRS and biotin synthetases"/>
    <property type="match status" value="1"/>
</dbReference>
<dbReference type="NCBIfam" id="TIGR00442">
    <property type="entry name" value="hisS"/>
    <property type="match status" value="1"/>
</dbReference>
<dbReference type="InterPro" id="IPR045864">
    <property type="entry name" value="aa-tRNA-synth_II/BPL/LPL"/>
</dbReference>
<evidence type="ECO:0000256" key="6">
    <source>
        <dbReference type="ARBA" id="ARBA00022917"/>
    </source>
</evidence>
<comment type="catalytic activity">
    <reaction evidence="8 9">
        <text>tRNA(His) + L-histidine + ATP = L-histidyl-tRNA(His) + AMP + diphosphate + H(+)</text>
        <dbReference type="Rhea" id="RHEA:17313"/>
        <dbReference type="Rhea" id="RHEA-COMP:9665"/>
        <dbReference type="Rhea" id="RHEA-COMP:9689"/>
        <dbReference type="ChEBI" id="CHEBI:15378"/>
        <dbReference type="ChEBI" id="CHEBI:30616"/>
        <dbReference type="ChEBI" id="CHEBI:33019"/>
        <dbReference type="ChEBI" id="CHEBI:57595"/>
        <dbReference type="ChEBI" id="CHEBI:78442"/>
        <dbReference type="ChEBI" id="CHEBI:78527"/>
        <dbReference type="ChEBI" id="CHEBI:456215"/>
        <dbReference type="EC" id="6.1.1.21"/>
    </reaction>
</comment>
<feature type="binding site" evidence="10">
    <location>
        <position position="108"/>
    </location>
    <ligand>
        <name>L-histidine</name>
        <dbReference type="ChEBI" id="CHEBI:57595"/>
    </ligand>
</feature>
<evidence type="ECO:0000313" key="13">
    <source>
        <dbReference type="Proteomes" id="UP000377798"/>
    </source>
</evidence>
<comment type="subunit">
    <text evidence="9">Homodimer.</text>
</comment>
<gene>
    <name evidence="9 12" type="primary">hisS</name>
    <name evidence="12" type="ORF">NCTC13150_00991</name>
</gene>
<dbReference type="PANTHER" id="PTHR11476:SF7">
    <property type="entry name" value="HISTIDINE--TRNA LIGASE"/>
    <property type="match status" value="1"/>
</dbReference>
<feature type="binding site" evidence="10">
    <location>
        <begin position="277"/>
        <end position="278"/>
    </location>
    <ligand>
        <name>L-histidine</name>
        <dbReference type="ChEBI" id="CHEBI:57595"/>
    </ligand>
</feature>
<dbReference type="GO" id="GO:0005737">
    <property type="term" value="C:cytoplasm"/>
    <property type="evidence" value="ECO:0007669"/>
    <property type="project" value="UniProtKB-SubCell"/>
</dbReference>
<keyword evidence="2 9" id="KW-0963">Cytoplasm</keyword>
<protein>
    <recommendedName>
        <fullName evidence="9">Histidine--tRNA ligase</fullName>
        <ecNumber evidence="9">6.1.1.21</ecNumber>
    </recommendedName>
    <alternativeName>
        <fullName evidence="9">Histidyl-tRNA synthetase</fullName>
        <shortName evidence="9">HisRS</shortName>
    </alternativeName>
</protein>
<dbReference type="RefSeq" id="WP_131749079.1">
    <property type="nucleotide sequence ID" value="NZ_CAACYI010000001.1"/>
</dbReference>
<comment type="caution">
    <text evidence="12">The sequence shown here is derived from an EMBL/GenBank/DDBJ whole genome shotgun (WGS) entry which is preliminary data.</text>
</comment>
<dbReference type="Gene3D" id="3.30.930.10">
    <property type="entry name" value="Bira Bifunctional Protein, Domain 2"/>
    <property type="match status" value="1"/>
</dbReference>
<dbReference type="HAMAP" id="MF_00127">
    <property type="entry name" value="His_tRNA_synth"/>
    <property type="match status" value="1"/>
</dbReference>
<keyword evidence="7 9" id="KW-0030">Aminoacyl-tRNA synthetase</keyword>
<dbReference type="EMBL" id="CAACYI010000001">
    <property type="protein sequence ID" value="VFB16463.1"/>
    <property type="molecule type" value="Genomic_DNA"/>
</dbReference>
<keyword evidence="13" id="KW-1185">Reference proteome</keyword>
<feature type="binding site" evidence="10">
    <location>
        <position position="273"/>
    </location>
    <ligand>
        <name>L-histidine</name>
        <dbReference type="ChEBI" id="CHEBI:57595"/>
    </ligand>
</feature>
<evidence type="ECO:0000256" key="4">
    <source>
        <dbReference type="ARBA" id="ARBA00022741"/>
    </source>
</evidence>
<dbReference type="InterPro" id="IPR015807">
    <property type="entry name" value="His-tRNA-ligase"/>
</dbReference>
<dbReference type="GO" id="GO:0016740">
    <property type="term" value="F:transferase activity"/>
    <property type="evidence" value="ECO:0007669"/>
    <property type="project" value="UniProtKB-ARBA"/>
</dbReference>
<dbReference type="GO" id="GO:0005524">
    <property type="term" value="F:ATP binding"/>
    <property type="evidence" value="ECO:0007669"/>
    <property type="project" value="UniProtKB-UniRule"/>
</dbReference>
<dbReference type="InterPro" id="IPR004154">
    <property type="entry name" value="Anticodon-bd"/>
</dbReference>
<feature type="binding site" evidence="10">
    <location>
        <begin position="78"/>
        <end position="80"/>
    </location>
    <ligand>
        <name>L-histidine</name>
        <dbReference type="ChEBI" id="CHEBI:57595"/>
    </ligand>
</feature>
<dbReference type="GO" id="GO:0004821">
    <property type="term" value="F:histidine-tRNA ligase activity"/>
    <property type="evidence" value="ECO:0007669"/>
    <property type="project" value="UniProtKB-UniRule"/>
</dbReference>
<evidence type="ECO:0000256" key="1">
    <source>
        <dbReference type="ARBA" id="ARBA00008226"/>
    </source>
</evidence>
<keyword evidence="6 9" id="KW-0648">Protein biosynthesis</keyword>
<dbReference type="Proteomes" id="UP000377798">
    <property type="component" value="Unassembled WGS sequence"/>
</dbReference>
<dbReference type="InterPro" id="IPR006195">
    <property type="entry name" value="aa-tRNA-synth_II"/>
</dbReference>
<dbReference type="EC" id="6.1.1.21" evidence="9"/>
<feature type="binding site" evidence="10">
    <location>
        <position position="122"/>
    </location>
    <ligand>
        <name>L-histidine</name>
        <dbReference type="ChEBI" id="CHEBI:57595"/>
    </ligand>
</feature>
<organism evidence="12 13">
    <name type="scientific">Urinicoccus massiliensis</name>
    <dbReference type="NCBI Taxonomy" id="1723382"/>
    <lineage>
        <taxon>Bacteria</taxon>
        <taxon>Bacillati</taxon>
        <taxon>Bacillota</taxon>
        <taxon>Tissierellia</taxon>
        <taxon>Tissierellales</taxon>
        <taxon>Peptoniphilaceae</taxon>
        <taxon>Urinicoccus</taxon>
    </lineage>
</organism>
<name>A0A8H2M5U9_9FIRM</name>
<sequence length="432" mass="49590">MIKPSILPGFIELLPEDQLIFEKLKEIIEENYKKAGFTPIDTPVLEKKEVLLAKGGGETEKQVYELSKGKTDMAMRFDLTVPLARYVAQHYSELSFPFRRYHIAKVYRGERNQKGRYREFYQCDIDIVGDEDLHYSNDAEIVSIIYRVFQDLGLKDITIHLNHRKILSGFFDFLGIQKHTDVLRSLDKMDKIGWEEVEKLLEDLDLDQEQIAELKKFVSIQGSNHEILDYLSSLAQESPAYQEAVEEFKEIVDLLRSYGVDEKSIQIDTKISRGLDYYTGLVFETTLNGHEQIGSVCSGGRYDHLAQHYSNKNLPGVGMSIGLSRLFYQLKAENLLKIEFASAAKVLVLPMEGYLQDGIELVEVLRKGGISSFVYSEKPKMKKMFKYADSIKVPYVVILGEEEAKKKEYALRNMESGKQELLSRDGLVEFLK</sequence>
<dbReference type="Pfam" id="PF13393">
    <property type="entry name" value="tRNA-synt_His"/>
    <property type="match status" value="1"/>
</dbReference>
<dbReference type="InterPro" id="IPR004516">
    <property type="entry name" value="HisRS/HisZ"/>
</dbReference>
<evidence type="ECO:0000256" key="9">
    <source>
        <dbReference type="HAMAP-Rule" id="MF_00127"/>
    </source>
</evidence>
<dbReference type="GO" id="GO:0140096">
    <property type="term" value="F:catalytic activity, acting on a protein"/>
    <property type="evidence" value="ECO:0007669"/>
    <property type="project" value="UniProtKB-ARBA"/>
</dbReference>
<dbReference type="PIRSF" id="PIRSF001549">
    <property type="entry name" value="His-tRNA_synth"/>
    <property type="match status" value="1"/>
</dbReference>
<dbReference type="SUPFAM" id="SSF52954">
    <property type="entry name" value="Class II aaRS ABD-related"/>
    <property type="match status" value="1"/>
</dbReference>
<keyword evidence="4 9" id="KW-0547">Nucleotide-binding</keyword>
<evidence type="ECO:0000256" key="3">
    <source>
        <dbReference type="ARBA" id="ARBA00022598"/>
    </source>
</evidence>
<dbReference type="InterPro" id="IPR036621">
    <property type="entry name" value="Anticodon-bd_dom_sf"/>
</dbReference>
<dbReference type="PROSITE" id="PS50862">
    <property type="entry name" value="AA_TRNA_LIGASE_II"/>
    <property type="match status" value="1"/>
</dbReference>
<feature type="binding site" evidence="10">
    <location>
        <position position="126"/>
    </location>
    <ligand>
        <name>L-histidine</name>
        <dbReference type="ChEBI" id="CHEBI:57595"/>
    </ligand>
</feature>
<evidence type="ECO:0000313" key="12">
    <source>
        <dbReference type="EMBL" id="VFB16463.1"/>
    </source>
</evidence>
<feature type="domain" description="Aminoacyl-transfer RNA synthetases class-II family profile" evidence="11">
    <location>
        <begin position="20"/>
        <end position="350"/>
    </location>
</feature>
<reference evidence="12 13" key="1">
    <citation type="submission" date="2019-02" db="EMBL/GenBank/DDBJ databases">
        <authorList>
            <consortium name="Pathogen Informatics"/>
        </authorList>
    </citation>
    <scope>NUCLEOTIDE SEQUENCE [LARGE SCALE GENOMIC DNA]</scope>
    <source>
        <strain evidence="12 13">3012STDY7089603</strain>
    </source>
</reference>
<dbReference type="PANTHER" id="PTHR11476">
    <property type="entry name" value="HISTIDYL-TRNA SYNTHETASE"/>
    <property type="match status" value="1"/>
</dbReference>
<comment type="similarity">
    <text evidence="1 9">Belongs to the class-II aminoacyl-tRNA synthetase family.</text>
</comment>
<dbReference type="GO" id="GO:0006427">
    <property type="term" value="P:histidyl-tRNA aminoacylation"/>
    <property type="evidence" value="ECO:0007669"/>
    <property type="project" value="UniProtKB-UniRule"/>
</dbReference>
<keyword evidence="5 9" id="KW-0067">ATP-binding</keyword>
<dbReference type="Pfam" id="PF03129">
    <property type="entry name" value="HGTP_anticodon"/>
    <property type="match status" value="1"/>
</dbReference>
<evidence type="ECO:0000256" key="5">
    <source>
        <dbReference type="ARBA" id="ARBA00022840"/>
    </source>
</evidence>
<dbReference type="InterPro" id="IPR033656">
    <property type="entry name" value="HisRS_anticodon"/>
</dbReference>
<evidence type="ECO:0000256" key="2">
    <source>
        <dbReference type="ARBA" id="ARBA00022490"/>
    </source>
</evidence>
<dbReference type="InterPro" id="IPR041715">
    <property type="entry name" value="HisRS-like_core"/>
</dbReference>